<dbReference type="HOGENOM" id="CLU_038944_3_2_3"/>
<reference evidence="8 9" key="1">
    <citation type="submission" date="2012-06" db="EMBL/GenBank/DDBJ databases">
        <title>Finished chromosome of genome of Crinalium epipsammum PCC 9333.</title>
        <authorList>
            <consortium name="US DOE Joint Genome Institute"/>
            <person name="Gugger M."/>
            <person name="Coursin T."/>
            <person name="Rippka R."/>
            <person name="Tandeau De Marsac N."/>
            <person name="Huntemann M."/>
            <person name="Wei C.-L."/>
            <person name="Han J."/>
            <person name="Detter J.C."/>
            <person name="Han C."/>
            <person name="Tapia R."/>
            <person name="Davenport K."/>
            <person name="Daligault H."/>
            <person name="Erkkila T."/>
            <person name="Gu W."/>
            <person name="Munk A.C.C."/>
            <person name="Teshima H."/>
            <person name="Xu Y."/>
            <person name="Chain P."/>
            <person name="Chen A."/>
            <person name="Krypides N."/>
            <person name="Mavromatis K."/>
            <person name="Markowitz V."/>
            <person name="Szeto E."/>
            <person name="Ivanova N."/>
            <person name="Mikhailova N."/>
            <person name="Ovchinnikova G."/>
            <person name="Pagani I."/>
            <person name="Pati A."/>
            <person name="Goodwin L."/>
            <person name="Peters L."/>
            <person name="Pitluck S."/>
            <person name="Woyke T."/>
            <person name="Kerfeld C."/>
        </authorList>
    </citation>
    <scope>NUCLEOTIDE SEQUENCE [LARGE SCALE GENOMIC DNA]</scope>
    <source>
        <strain evidence="8 9">PCC 9333</strain>
    </source>
</reference>
<dbReference type="OrthoDB" id="9812980at2"/>
<evidence type="ECO:0000256" key="6">
    <source>
        <dbReference type="RuleBase" id="RU366058"/>
    </source>
</evidence>
<comment type="similarity">
    <text evidence="6">Belongs to the TVP38/TMEM64 family.</text>
</comment>
<gene>
    <name evidence="8" type="ORF">Cri9333_0827</name>
</gene>
<organism evidence="8 9">
    <name type="scientific">Crinalium epipsammum PCC 9333</name>
    <dbReference type="NCBI Taxonomy" id="1173022"/>
    <lineage>
        <taxon>Bacteria</taxon>
        <taxon>Bacillati</taxon>
        <taxon>Cyanobacteriota</taxon>
        <taxon>Cyanophyceae</taxon>
        <taxon>Gomontiellales</taxon>
        <taxon>Gomontiellaceae</taxon>
        <taxon>Crinalium</taxon>
    </lineage>
</organism>
<keyword evidence="9" id="KW-1185">Reference proteome</keyword>
<dbReference type="PANTHER" id="PTHR12677">
    <property type="entry name" value="GOLGI APPARATUS MEMBRANE PROTEIN TVP38-RELATED"/>
    <property type="match status" value="1"/>
</dbReference>
<proteinExistence type="inferred from homology"/>
<evidence type="ECO:0000313" key="9">
    <source>
        <dbReference type="Proteomes" id="UP000010472"/>
    </source>
</evidence>
<dbReference type="eggNOG" id="COG0398">
    <property type="taxonomic scope" value="Bacteria"/>
</dbReference>
<dbReference type="InterPro" id="IPR015414">
    <property type="entry name" value="TMEM64"/>
</dbReference>
<feature type="transmembrane region" description="Helical" evidence="6">
    <location>
        <begin position="197"/>
        <end position="215"/>
    </location>
</feature>
<dbReference type="GO" id="GO:0005886">
    <property type="term" value="C:plasma membrane"/>
    <property type="evidence" value="ECO:0007669"/>
    <property type="project" value="UniProtKB-SubCell"/>
</dbReference>
<keyword evidence="4 6" id="KW-1133">Transmembrane helix</keyword>
<feature type="transmembrane region" description="Helical" evidence="6">
    <location>
        <begin position="159"/>
        <end position="177"/>
    </location>
</feature>
<dbReference type="PANTHER" id="PTHR12677:SF59">
    <property type="entry name" value="GOLGI APPARATUS MEMBRANE PROTEIN TVP38-RELATED"/>
    <property type="match status" value="1"/>
</dbReference>
<dbReference type="InterPro" id="IPR032816">
    <property type="entry name" value="VTT_dom"/>
</dbReference>
<name>K9VW03_9CYAN</name>
<accession>K9VW03</accession>
<dbReference type="AlphaFoldDB" id="K9VW03"/>
<feature type="transmembrane region" description="Helical" evidence="6">
    <location>
        <begin position="42"/>
        <end position="71"/>
    </location>
</feature>
<evidence type="ECO:0000256" key="4">
    <source>
        <dbReference type="ARBA" id="ARBA00022989"/>
    </source>
</evidence>
<dbReference type="RefSeq" id="WP_015201866.1">
    <property type="nucleotide sequence ID" value="NC_019753.1"/>
</dbReference>
<evidence type="ECO:0000256" key="2">
    <source>
        <dbReference type="ARBA" id="ARBA00022475"/>
    </source>
</evidence>
<dbReference type="Proteomes" id="UP000010472">
    <property type="component" value="Chromosome"/>
</dbReference>
<keyword evidence="5 6" id="KW-0472">Membrane</keyword>
<feature type="transmembrane region" description="Helical" evidence="6">
    <location>
        <begin position="12"/>
        <end position="30"/>
    </location>
</feature>
<dbReference type="EMBL" id="CP003620">
    <property type="protein sequence ID" value="AFZ11744.1"/>
    <property type="molecule type" value="Genomic_DNA"/>
</dbReference>
<dbReference type="Pfam" id="PF09335">
    <property type="entry name" value="VTT_dom"/>
    <property type="match status" value="1"/>
</dbReference>
<evidence type="ECO:0000313" key="8">
    <source>
        <dbReference type="EMBL" id="AFZ11744.1"/>
    </source>
</evidence>
<evidence type="ECO:0000256" key="5">
    <source>
        <dbReference type="ARBA" id="ARBA00023136"/>
    </source>
</evidence>
<dbReference type="KEGG" id="cep:Cri9333_0827"/>
<feature type="domain" description="VTT" evidence="7">
    <location>
        <begin position="65"/>
        <end position="182"/>
    </location>
</feature>
<evidence type="ECO:0000256" key="3">
    <source>
        <dbReference type="ARBA" id="ARBA00022692"/>
    </source>
</evidence>
<evidence type="ECO:0000259" key="7">
    <source>
        <dbReference type="Pfam" id="PF09335"/>
    </source>
</evidence>
<dbReference type="STRING" id="1173022.Cri9333_0827"/>
<keyword evidence="3 6" id="KW-0812">Transmembrane</keyword>
<feature type="transmembrane region" description="Helical" evidence="6">
    <location>
        <begin position="83"/>
        <end position="105"/>
    </location>
</feature>
<protein>
    <recommendedName>
        <fullName evidence="6">TVP38/TMEM64 family membrane protein</fullName>
    </recommendedName>
</protein>
<dbReference type="PATRIC" id="fig|1173022.3.peg.898"/>
<comment type="subcellular location">
    <subcellularLocation>
        <location evidence="1 6">Cell membrane</location>
        <topology evidence="1 6">Multi-pass membrane protein</topology>
    </subcellularLocation>
</comment>
<keyword evidence="2 6" id="KW-1003">Cell membrane</keyword>
<evidence type="ECO:0000256" key="1">
    <source>
        <dbReference type="ARBA" id="ARBA00004651"/>
    </source>
</evidence>
<sequence length="231" mass="25591">MKINWLRSRKFWLLVLGGILIVVVGSKLPLQDWFTQIKHQLALLGWWAMPAFTILYLLVTIFCLPNILLILVSGSLFGLFKGIVLASIADTLGAVACFILGRTVLRQRIKKWISKNPSFAQLDQAVGNQGWKILLLTRLSPLVPSNVLNYGFSCTKVNFWQYCFCSWLGMLPIISLYTYLGSFGVRLLNEGLTPGKVALQSVGALLAIGAGVYTTRIAKKALTPKCPSEDN</sequence>